<dbReference type="AlphaFoldDB" id="A0A9D4F3J1"/>
<dbReference type="EMBL" id="JAIWYP010000007">
    <property type="protein sequence ID" value="KAH3791127.1"/>
    <property type="molecule type" value="Genomic_DNA"/>
</dbReference>
<evidence type="ECO:0000313" key="1">
    <source>
        <dbReference type="EMBL" id="KAH3791127.1"/>
    </source>
</evidence>
<accession>A0A9D4F3J1</accession>
<name>A0A9D4F3J1_DREPO</name>
<reference evidence="1" key="2">
    <citation type="submission" date="2020-11" db="EMBL/GenBank/DDBJ databases">
        <authorList>
            <person name="McCartney M.A."/>
            <person name="Auch B."/>
            <person name="Kono T."/>
            <person name="Mallez S."/>
            <person name="Becker A."/>
            <person name="Gohl D.M."/>
            <person name="Silverstein K.A.T."/>
            <person name="Koren S."/>
            <person name="Bechman K.B."/>
            <person name="Herman A."/>
            <person name="Abrahante J.E."/>
            <person name="Garbe J."/>
        </authorList>
    </citation>
    <scope>NUCLEOTIDE SEQUENCE</scope>
    <source>
        <strain evidence="1">Duluth1</strain>
        <tissue evidence="1">Whole animal</tissue>
    </source>
</reference>
<comment type="caution">
    <text evidence="1">The sequence shown here is derived from an EMBL/GenBank/DDBJ whole genome shotgun (WGS) entry which is preliminary data.</text>
</comment>
<keyword evidence="2" id="KW-1185">Reference proteome</keyword>
<evidence type="ECO:0000313" key="2">
    <source>
        <dbReference type="Proteomes" id="UP000828390"/>
    </source>
</evidence>
<organism evidence="1 2">
    <name type="scientific">Dreissena polymorpha</name>
    <name type="common">Zebra mussel</name>
    <name type="synonym">Mytilus polymorpha</name>
    <dbReference type="NCBI Taxonomy" id="45954"/>
    <lineage>
        <taxon>Eukaryota</taxon>
        <taxon>Metazoa</taxon>
        <taxon>Spiralia</taxon>
        <taxon>Lophotrochozoa</taxon>
        <taxon>Mollusca</taxon>
        <taxon>Bivalvia</taxon>
        <taxon>Autobranchia</taxon>
        <taxon>Heteroconchia</taxon>
        <taxon>Euheterodonta</taxon>
        <taxon>Imparidentia</taxon>
        <taxon>Neoheterodontei</taxon>
        <taxon>Myida</taxon>
        <taxon>Dreissenoidea</taxon>
        <taxon>Dreissenidae</taxon>
        <taxon>Dreissena</taxon>
    </lineage>
</organism>
<proteinExistence type="predicted"/>
<reference evidence="1" key="1">
    <citation type="journal article" date="2019" name="bioRxiv">
        <title>The Genome of the Zebra Mussel, Dreissena polymorpha: A Resource for Invasive Species Research.</title>
        <authorList>
            <person name="McCartney M.A."/>
            <person name="Auch B."/>
            <person name="Kono T."/>
            <person name="Mallez S."/>
            <person name="Zhang Y."/>
            <person name="Obille A."/>
            <person name="Becker A."/>
            <person name="Abrahante J.E."/>
            <person name="Garbe J."/>
            <person name="Badalamenti J.P."/>
            <person name="Herman A."/>
            <person name="Mangelson H."/>
            <person name="Liachko I."/>
            <person name="Sullivan S."/>
            <person name="Sone E.D."/>
            <person name="Koren S."/>
            <person name="Silverstein K.A.T."/>
            <person name="Beckman K.B."/>
            <person name="Gohl D.M."/>
        </authorList>
    </citation>
    <scope>NUCLEOTIDE SEQUENCE</scope>
    <source>
        <strain evidence="1">Duluth1</strain>
        <tissue evidence="1">Whole animal</tissue>
    </source>
</reference>
<gene>
    <name evidence="1" type="ORF">DPMN_144607</name>
</gene>
<sequence>MMAKTTCTAQARTYINYYYFYYNYNKRYNTNCNSKATTNSTTNHMSTTTIAALCRKFA</sequence>
<protein>
    <submittedName>
        <fullName evidence="1">Uncharacterized protein</fullName>
    </submittedName>
</protein>
<dbReference type="Proteomes" id="UP000828390">
    <property type="component" value="Unassembled WGS sequence"/>
</dbReference>